<dbReference type="OrthoDB" id="1454592at2"/>
<dbReference type="Proteomes" id="UP000239068">
    <property type="component" value="Unassembled WGS sequence"/>
</dbReference>
<dbReference type="AlphaFoldDB" id="A0A2S7WH80"/>
<gene>
    <name evidence="1" type="ORF">BTO16_13995</name>
</gene>
<organism evidence="1 2">
    <name type="scientific">Polaribacter glomeratus</name>
    <dbReference type="NCBI Taxonomy" id="102"/>
    <lineage>
        <taxon>Bacteria</taxon>
        <taxon>Pseudomonadati</taxon>
        <taxon>Bacteroidota</taxon>
        <taxon>Flavobacteriia</taxon>
        <taxon>Flavobacteriales</taxon>
        <taxon>Flavobacteriaceae</taxon>
    </lineage>
</organism>
<sequence>MATQTEQITYRLLHVSIEFKEFEYNRLLAKFLRENETENEQNFLTLIITDLKEIIKEKDYYNNFTTKLSDDVLKEIVIKENPNHRFITNELFINSEIEKKRIEKELKQEKYLLENLNIKLNRLPTKNLETKKTNINNYKNTNLKWFGTKSELIELFKALIENGNLKGNQEDIYKAVEQVFNIELKNIDQAITKFNTRENDTKFLDTLKTTLSQYITNKLDKNF</sequence>
<dbReference type="Pfam" id="PF09357">
    <property type="entry name" value="RteC"/>
    <property type="match status" value="1"/>
</dbReference>
<dbReference type="RefSeq" id="WP_105022287.1">
    <property type="nucleotide sequence ID" value="NZ_MSCM01000002.1"/>
</dbReference>
<comment type="caution">
    <text evidence="1">The sequence shown here is derived from an EMBL/GenBank/DDBJ whole genome shotgun (WGS) entry which is preliminary data.</text>
</comment>
<protein>
    <recommendedName>
        <fullName evidence="3">RteC protein</fullName>
    </recommendedName>
</protein>
<proteinExistence type="predicted"/>
<accession>A0A2S7WH80</accession>
<keyword evidence="2" id="KW-1185">Reference proteome</keyword>
<dbReference type="InterPro" id="IPR018534">
    <property type="entry name" value="Tet_reg_excision_RteC"/>
</dbReference>
<evidence type="ECO:0000313" key="1">
    <source>
        <dbReference type="EMBL" id="PQJ76967.1"/>
    </source>
</evidence>
<evidence type="ECO:0000313" key="2">
    <source>
        <dbReference type="Proteomes" id="UP000239068"/>
    </source>
</evidence>
<dbReference type="EMBL" id="MSCM01000002">
    <property type="protein sequence ID" value="PQJ76967.1"/>
    <property type="molecule type" value="Genomic_DNA"/>
</dbReference>
<evidence type="ECO:0008006" key="3">
    <source>
        <dbReference type="Google" id="ProtNLM"/>
    </source>
</evidence>
<name>A0A2S7WH80_9FLAO</name>
<reference evidence="1 2" key="1">
    <citation type="submission" date="2016-12" db="EMBL/GenBank/DDBJ databases">
        <title>Trade-off between light-utilization and light-protection in marine flavobacteria.</title>
        <authorList>
            <person name="Kumagai Y."/>
            <person name="Yoshizawa S."/>
            <person name="Kogure K."/>
            <person name="Iwasaki W."/>
        </authorList>
    </citation>
    <scope>NUCLEOTIDE SEQUENCE [LARGE SCALE GENOMIC DNA]</scope>
    <source>
        <strain evidence="1 2">ATCC 43844</strain>
    </source>
</reference>